<reference evidence="4" key="1">
    <citation type="submission" date="2024-03" db="EMBL/GenBank/DDBJ databases">
        <authorList>
            <consortium name="ELIXIR-Norway"/>
            <consortium name="Elixir Norway"/>
        </authorList>
    </citation>
    <scope>NUCLEOTIDE SEQUENCE</scope>
</reference>
<feature type="compositionally biased region" description="Polar residues" evidence="1">
    <location>
        <begin position="15"/>
        <end position="32"/>
    </location>
</feature>
<evidence type="ECO:0000313" key="4">
    <source>
        <dbReference type="EMBL" id="CAK9877210.1"/>
    </source>
</evidence>
<feature type="compositionally biased region" description="Polar residues" evidence="1">
    <location>
        <begin position="276"/>
        <end position="286"/>
    </location>
</feature>
<organism evidence="4 5">
    <name type="scientific">Sphagnum jensenii</name>
    <dbReference type="NCBI Taxonomy" id="128206"/>
    <lineage>
        <taxon>Eukaryota</taxon>
        <taxon>Viridiplantae</taxon>
        <taxon>Streptophyta</taxon>
        <taxon>Embryophyta</taxon>
        <taxon>Bryophyta</taxon>
        <taxon>Sphagnophytina</taxon>
        <taxon>Sphagnopsida</taxon>
        <taxon>Sphagnales</taxon>
        <taxon>Sphagnaceae</taxon>
        <taxon>Sphagnum</taxon>
    </lineage>
</organism>
<dbReference type="PANTHER" id="PTHR47122">
    <property type="entry name" value="MYB-LIKE DNA-BINDING DOMAIN CONTAINING PROTEIN, EXPRESSED"/>
    <property type="match status" value="1"/>
</dbReference>
<dbReference type="Pfam" id="PF00249">
    <property type="entry name" value="Myb_DNA-binding"/>
    <property type="match status" value="1"/>
</dbReference>
<dbReference type="Gene3D" id="1.10.246.220">
    <property type="match status" value="1"/>
</dbReference>
<proteinExistence type="predicted"/>
<feature type="compositionally biased region" description="Acidic residues" evidence="1">
    <location>
        <begin position="1"/>
        <end position="10"/>
    </location>
</feature>
<feature type="domain" description="HTH myb-type" evidence="3">
    <location>
        <begin position="590"/>
        <end position="649"/>
    </location>
</feature>
<dbReference type="InterPro" id="IPR001005">
    <property type="entry name" value="SANT/Myb"/>
</dbReference>
<accession>A0ABP1BN36</accession>
<dbReference type="PROSITE" id="PS51294">
    <property type="entry name" value="HTH_MYB"/>
    <property type="match status" value="1"/>
</dbReference>
<evidence type="ECO:0000259" key="2">
    <source>
        <dbReference type="PROSITE" id="PS50090"/>
    </source>
</evidence>
<dbReference type="PANTHER" id="PTHR47122:SF8">
    <property type="entry name" value="MYB-LIKE DOMAIN-CONTAINING PROTEIN"/>
    <property type="match status" value="1"/>
</dbReference>
<feature type="domain" description="Myb-like" evidence="2">
    <location>
        <begin position="590"/>
        <end position="645"/>
    </location>
</feature>
<feature type="region of interest" description="Disordered" evidence="1">
    <location>
        <begin position="1"/>
        <end position="33"/>
    </location>
</feature>
<evidence type="ECO:0000313" key="5">
    <source>
        <dbReference type="Proteomes" id="UP001497522"/>
    </source>
</evidence>
<dbReference type="SUPFAM" id="SSF46689">
    <property type="entry name" value="Homeodomain-like"/>
    <property type="match status" value="1"/>
</dbReference>
<dbReference type="Proteomes" id="UP001497522">
    <property type="component" value="Chromosome 5"/>
</dbReference>
<name>A0ABP1BN36_9BRYO</name>
<evidence type="ECO:0000256" key="1">
    <source>
        <dbReference type="SAM" id="MobiDB-lite"/>
    </source>
</evidence>
<dbReference type="SMART" id="SM00717">
    <property type="entry name" value="SANT"/>
    <property type="match status" value="1"/>
</dbReference>
<feature type="compositionally biased region" description="Acidic residues" evidence="1">
    <location>
        <begin position="78"/>
        <end position="101"/>
    </location>
</feature>
<keyword evidence="5" id="KW-1185">Reference proteome</keyword>
<feature type="region of interest" description="Disordered" evidence="1">
    <location>
        <begin position="268"/>
        <end position="314"/>
    </location>
</feature>
<dbReference type="InterPro" id="IPR009057">
    <property type="entry name" value="Homeodomain-like_sf"/>
</dbReference>
<evidence type="ECO:0000259" key="3">
    <source>
        <dbReference type="PROSITE" id="PS51294"/>
    </source>
</evidence>
<dbReference type="CDD" id="cd11660">
    <property type="entry name" value="SANT_TRF"/>
    <property type="match status" value="1"/>
</dbReference>
<gene>
    <name evidence="4" type="ORF">CSSPJE1EN2_LOCUS19252</name>
</gene>
<feature type="region of interest" description="Disordered" evidence="1">
    <location>
        <begin position="67"/>
        <end position="110"/>
    </location>
</feature>
<dbReference type="PROSITE" id="PS50090">
    <property type="entry name" value="MYB_LIKE"/>
    <property type="match status" value="1"/>
</dbReference>
<feature type="region of interest" description="Disordered" evidence="1">
    <location>
        <begin position="683"/>
        <end position="706"/>
    </location>
</feature>
<sequence>MLEYTEEDKSDEGPPSSSVVERSPAANKTGTTDRLVYKLVKVGDDGSVLPATEDEVFQSLVEARSAELAPSFTGGSDSNEDYEDEEGSGGSLDSDDDDLDAKEDPSFSSELENLVAERKKLLARFEVVDTMLSRVDAEQQNRVSLEDQAGSVLGHKSNLSVYMSTGDAIGEYKRQRRPNPRYFDFDAKGTHRARAVVNQKPSTWTSTKVQAPKSVGVPVVNSMPNPTSLENLSTRELHEAFRSTYGRDTSVKDKHWLKRQISTGWSKQRDAALSIGSHSQLPSQTDPKVRPEQRLSAEQPLPSSTAATELVTERDMVNGGQELGTNGVDLTEQLCTNEVDSKQSLCRVLPLAVISPEEGFDASAPGSLNELGAGGAQIAVFGEVVNTGKQVGGKRQRKPNRRYIEDEGEVGPGTVIANCSWPGPAGSDSGGHGSGMSSRLSWRTVITDAGPADLVGQSGTLQVSTLQNSSRANILQGQCTNSGNSSLKHKAEGRATKLVKRTHSAAPASQHDTEGTVLKVKFRLPAAPGRDKDGLYELNGEARDQGSCLLPVPSRDSADLLQPLASDIGGAGPAGEQLVAAPVPTANGGTRRKHHRPWTLHEVMTLVEGVAHCGGGKWADIKKLAFSSIGYRTAVDLKDKWRNLLRASRAQLYPPKQGERKKQFTAAIPDTLLAQVRELAAIQHQEAPGTGTAGMTSRSGRTVHRK</sequence>
<dbReference type="EMBL" id="OZ023706">
    <property type="protein sequence ID" value="CAK9877210.1"/>
    <property type="molecule type" value="Genomic_DNA"/>
</dbReference>
<dbReference type="InterPro" id="IPR017930">
    <property type="entry name" value="Myb_dom"/>
</dbReference>
<protein>
    <submittedName>
        <fullName evidence="4">Uncharacterized protein</fullName>
    </submittedName>
</protein>